<keyword evidence="1" id="KW-0472">Membrane</keyword>
<dbReference type="EMBL" id="VUNQ01000030">
    <property type="protein sequence ID" value="MSU02364.1"/>
    <property type="molecule type" value="Genomic_DNA"/>
</dbReference>
<feature type="transmembrane region" description="Helical" evidence="1">
    <location>
        <begin position="42"/>
        <end position="68"/>
    </location>
</feature>
<organism evidence="2 3">
    <name type="scientific">Tissierella pigra</name>
    <dbReference type="NCBI Taxonomy" id="2607614"/>
    <lineage>
        <taxon>Bacteria</taxon>
        <taxon>Bacillati</taxon>
        <taxon>Bacillota</taxon>
        <taxon>Tissierellia</taxon>
        <taxon>Tissierellales</taxon>
        <taxon>Tissierellaceae</taxon>
        <taxon>Tissierella</taxon>
    </lineage>
</organism>
<feature type="transmembrane region" description="Helical" evidence="1">
    <location>
        <begin position="89"/>
        <end position="114"/>
    </location>
</feature>
<keyword evidence="1" id="KW-1133">Transmembrane helix</keyword>
<gene>
    <name evidence="2" type="ORF">FYJ83_12930</name>
</gene>
<proteinExistence type="predicted"/>
<dbReference type="RefSeq" id="WP_154441151.1">
    <property type="nucleotide sequence ID" value="NZ_VUNQ01000030.1"/>
</dbReference>
<feature type="transmembrane region" description="Helical" evidence="1">
    <location>
        <begin position="16"/>
        <end position="36"/>
    </location>
</feature>
<comment type="caution">
    <text evidence="2">The sequence shown here is derived from an EMBL/GenBank/DDBJ whole genome shotgun (WGS) entry which is preliminary data.</text>
</comment>
<dbReference type="AlphaFoldDB" id="A0A6N7Y0I0"/>
<reference evidence="2 3" key="1">
    <citation type="submission" date="2019-09" db="EMBL/GenBank/DDBJ databases">
        <title>In-depth cultivation of the pig gut microbiome towards novel bacterial diversity and tailored functional studies.</title>
        <authorList>
            <person name="Wylensek D."/>
            <person name="Hitch T.C.A."/>
            <person name="Clavel T."/>
        </authorList>
    </citation>
    <scope>NUCLEOTIDE SEQUENCE [LARGE SCALE GENOMIC DNA]</scope>
    <source>
        <strain evidence="2 3">WCA3-693-APC-4?</strain>
    </source>
</reference>
<feature type="transmembrane region" description="Helical" evidence="1">
    <location>
        <begin position="187"/>
        <end position="204"/>
    </location>
</feature>
<feature type="transmembrane region" description="Helical" evidence="1">
    <location>
        <begin position="148"/>
        <end position="167"/>
    </location>
</feature>
<accession>A0A6N7Y0I0</accession>
<evidence type="ECO:0000313" key="2">
    <source>
        <dbReference type="EMBL" id="MSU02364.1"/>
    </source>
</evidence>
<keyword evidence="1" id="KW-0812">Transmembrane</keyword>
<evidence type="ECO:0000313" key="3">
    <source>
        <dbReference type="Proteomes" id="UP000469523"/>
    </source>
</evidence>
<name>A0A6N7Y0I0_9FIRM</name>
<keyword evidence="3" id="KW-1185">Reference proteome</keyword>
<protein>
    <submittedName>
        <fullName evidence="2">Uncharacterized protein</fullName>
    </submittedName>
</protein>
<feature type="transmembrane region" description="Helical" evidence="1">
    <location>
        <begin position="120"/>
        <end position="141"/>
    </location>
</feature>
<evidence type="ECO:0000256" key="1">
    <source>
        <dbReference type="SAM" id="Phobius"/>
    </source>
</evidence>
<sequence>MDIRLERRIFYNNIKIISFNTMVLALAYVGAIYLMINKNDLSGYSLIFMGEQLISPIGIVMFVRTTLIEDEYGISEMIYSKVYPYWKNILYRIIIISTQLFFVYSIFFIPLKIIGMDFHIANILFGSYATALYLGIIAMILGYMSKEISIGILAPFLYYFFEMFSKGKLTKGLYLFGMGVGNYISKIKLFSIAITAIIVFLFIINRDHRKLNRY</sequence>
<dbReference type="Proteomes" id="UP000469523">
    <property type="component" value="Unassembled WGS sequence"/>
</dbReference>